<name>A0ABD1MD30_9FABA</name>
<accession>A0ABD1MD30</accession>
<dbReference type="Proteomes" id="UP001603857">
    <property type="component" value="Unassembled WGS sequence"/>
</dbReference>
<reference evidence="1 2" key="1">
    <citation type="submission" date="2024-08" db="EMBL/GenBank/DDBJ databases">
        <title>Insights into the chromosomal genome structure of Flemingia macrophylla.</title>
        <authorList>
            <person name="Ding Y."/>
            <person name="Zhao Y."/>
            <person name="Bi W."/>
            <person name="Wu M."/>
            <person name="Zhao G."/>
            <person name="Gong Y."/>
            <person name="Li W."/>
            <person name="Zhang P."/>
        </authorList>
    </citation>
    <scope>NUCLEOTIDE SEQUENCE [LARGE SCALE GENOMIC DNA]</scope>
    <source>
        <strain evidence="1">DYQJB</strain>
        <tissue evidence="1">Leaf</tissue>
    </source>
</reference>
<protein>
    <submittedName>
        <fullName evidence="1">Uncharacterized protein</fullName>
    </submittedName>
</protein>
<keyword evidence="2" id="KW-1185">Reference proteome</keyword>
<comment type="caution">
    <text evidence="1">The sequence shown here is derived from an EMBL/GenBank/DDBJ whole genome shotgun (WGS) entry which is preliminary data.</text>
</comment>
<organism evidence="1 2">
    <name type="scientific">Flemingia macrophylla</name>
    <dbReference type="NCBI Taxonomy" id="520843"/>
    <lineage>
        <taxon>Eukaryota</taxon>
        <taxon>Viridiplantae</taxon>
        <taxon>Streptophyta</taxon>
        <taxon>Embryophyta</taxon>
        <taxon>Tracheophyta</taxon>
        <taxon>Spermatophyta</taxon>
        <taxon>Magnoliopsida</taxon>
        <taxon>eudicotyledons</taxon>
        <taxon>Gunneridae</taxon>
        <taxon>Pentapetalae</taxon>
        <taxon>rosids</taxon>
        <taxon>fabids</taxon>
        <taxon>Fabales</taxon>
        <taxon>Fabaceae</taxon>
        <taxon>Papilionoideae</taxon>
        <taxon>50 kb inversion clade</taxon>
        <taxon>NPAAA clade</taxon>
        <taxon>indigoferoid/millettioid clade</taxon>
        <taxon>Phaseoleae</taxon>
        <taxon>Flemingia</taxon>
    </lineage>
</organism>
<dbReference type="AlphaFoldDB" id="A0ABD1MD30"/>
<proteinExistence type="predicted"/>
<evidence type="ECO:0000313" key="1">
    <source>
        <dbReference type="EMBL" id="KAL2333696.1"/>
    </source>
</evidence>
<gene>
    <name evidence="1" type="ORF">Fmac_014909</name>
</gene>
<evidence type="ECO:0000313" key="2">
    <source>
        <dbReference type="Proteomes" id="UP001603857"/>
    </source>
</evidence>
<dbReference type="EMBL" id="JBGMDY010000005">
    <property type="protein sequence ID" value="KAL2333696.1"/>
    <property type="molecule type" value="Genomic_DNA"/>
</dbReference>
<sequence>MDVERGRTVPNWCPRRLGGGLGTTRVGGEEVNQKHSGRLLRLMSTDVYILSQCPVECQLWIVSDAFTYC</sequence>